<accession>A0A0A2X539</accession>
<comment type="caution">
    <text evidence="2">The sequence shown here is derived from an EMBL/GenBank/DDBJ whole genome shotgun (WGS) entry which is preliminary data.</text>
</comment>
<evidence type="ECO:0000256" key="1">
    <source>
        <dbReference type="SAM" id="MobiDB-lite"/>
    </source>
</evidence>
<proteinExistence type="predicted"/>
<keyword evidence="3" id="KW-1185">Reference proteome</keyword>
<protein>
    <submittedName>
        <fullName evidence="2">Uncharacterized protein</fullName>
    </submittedName>
</protein>
<sequence>MGALATTRKILFDAGPPVAGPRKKDQPSGLVRRSEVSCG</sequence>
<dbReference type="AlphaFoldDB" id="A0A0A2X539"/>
<dbReference type="EMBL" id="JRKJ01000002">
    <property type="protein sequence ID" value="KGQ20389.1"/>
    <property type="molecule type" value="Genomic_DNA"/>
</dbReference>
<dbReference type="Proteomes" id="UP000030518">
    <property type="component" value="Unassembled WGS sequence"/>
</dbReference>
<evidence type="ECO:0000313" key="3">
    <source>
        <dbReference type="Proteomes" id="UP000030518"/>
    </source>
</evidence>
<evidence type="ECO:0000313" key="2">
    <source>
        <dbReference type="EMBL" id="KGQ20389.1"/>
    </source>
</evidence>
<feature type="region of interest" description="Disordered" evidence="1">
    <location>
        <begin position="1"/>
        <end position="39"/>
    </location>
</feature>
<feature type="compositionally biased region" description="Basic and acidic residues" evidence="1">
    <location>
        <begin position="22"/>
        <end position="39"/>
    </location>
</feature>
<name>A0A0A2X539_9GAMM</name>
<gene>
    <name evidence="2" type="ORF">LF41_926</name>
</gene>
<reference evidence="2 3" key="1">
    <citation type="submission" date="2014-09" db="EMBL/GenBank/DDBJ databases">
        <title>Genome sequences of Lysobacter dokdonensis DS-58.</title>
        <authorList>
            <person name="Kim J.F."/>
            <person name="Kwak M.-J."/>
        </authorList>
    </citation>
    <scope>NUCLEOTIDE SEQUENCE [LARGE SCALE GENOMIC DNA]</scope>
    <source>
        <strain evidence="2 3">DS-58</strain>
    </source>
</reference>
<organism evidence="2 3">
    <name type="scientific">Lysobacter dokdonensis DS-58</name>
    <dbReference type="NCBI Taxonomy" id="1300345"/>
    <lineage>
        <taxon>Bacteria</taxon>
        <taxon>Pseudomonadati</taxon>
        <taxon>Pseudomonadota</taxon>
        <taxon>Gammaproteobacteria</taxon>
        <taxon>Lysobacterales</taxon>
        <taxon>Lysobacteraceae</taxon>
        <taxon>Noviluteimonas</taxon>
    </lineage>
</organism>